<evidence type="ECO:0008006" key="4">
    <source>
        <dbReference type="Google" id="ProtNLM"/>
    </source>
</evidence>
<comment type="caution">
    <text evidence="2">The sequence shown here is derived from an EMBL/GenBank/DDBJ whole genome shotgun (WGS) entry which is preliminary data.</text>
</comment>
<organism evidence="2 3">
    <name type="scientific">Candidatus Corynebacterium faecigallinarum</name>
    <dbReference type="NCBI Taxonomy" id="2838528"/>
    <lineage>
        <taxon>Bacteria</taxon>
        <taxon>Bacillati</taxon>
        <taxon>Actinomycetota</taxon>
        <taxon>Actinomycetes</taxon>
        <taxon>Mycobacteriales</taxon>
        <taxon>Corynebacteriaceae</taxon>
        <taxon>Corynebacterium</taxon>
    </lineage>
</organism>
<feature type="compositionally biased region" description="Polar residues" evidence="1">
    <location>
        <begin position="80"/>
        <end position="91"/>
    </location>
</feature>
<evidence type="ECO:0000313" key="2">
    <source>
        <dbReference type="EMBL" id="HJC85487.1"/>
    </source>
</evidence>
<evidence type="ECO:0000313" key="3">
    <source>
        <dbReference type="Proteomes" id="UP000823858"/>
    </source>
</evidence>
<accession>A0A9D2QH64</accession>
<sequence>MTQPQQSPTVPVTAITVVKGTVDEVETEAISQALSTIVAESAAAAAAATANTTEARETARRSARTHAKGLWGTPAESLRGVSNFNPTGFRG</sequence>
<gene>
    <name evidence="2" type="ORF">H9751_08085</name>
</gene>
<dbReference type="EMBL" id="DWVP01000019">
    <property type="protein sequence ID" value="HJC85487.1"/>
    <property type="molecule type" value="Genomic_DNA"/>
</dbReference>
<reference evidence="2" key="1">
    <citation type="journal article" date="2021" name="PeerJ">
        <title>Extensive microbial diversity within the chicken gut microbiome revealed by metagenomics and culture.</title>
        <authorList>
            <person name="Gilroy R."/>
            <person name="Ravi A."/>
            <person name="Getino M."/>
            <person name="Pursley I."/>
            <person name="Horton D.L."/>
            <person name="Alikhan N.F."/>
            <person name="Baker D."/>
            <person name="Gharbi K."/>
            <person name="Hall N."/>
            <person name="Watson M."/>
            <person name="Adriaenssens E.M."/>
            <person name="Foster-Nyarko E."/>
            <person name="Jarju S."/>
            <person name="Secka A."/>
            <person name="Antonio M."/>
            <person name="Oren A."/>
            <person name="Chaudhuri R.R."/>
            <person name="La Ragione R."/>
            <person name="Hildebrand F."/>
            <person name="Pallen M.J."/>
        </authorList>
    </citation>
    <scope>NUCLEOTIDE SEQUENCE</scope>
    <source>
        <strain evidence="2">ChiHjej13B12-4958</strain>
    </source>
</reference>
<dbReference type="Proteomes" id="UP000823858">
    <property type="component" value="Unassembled WGS sequence"/>
</dbReference>
<protein>
    <recommendedName>
        <fullName evidence="4">Acyl-CoA carboxylase subunit epsilon</fullName>
    </recommendedName>
</protein>
<feature type="region of interest" description="Disordered" evidence="1">
    <location>
        <begin position="48"/>
        <end position="91"/>
    </location>
</feature>
<proteinExistence type="predicted"/>
<reference evidence="2" key="2">
    <citation type="submission" date="2021-04" db="EMBL/GenBank/DDBJ databases">
        <authorList>
            <person name="Gilroy R."/>
        </authorList>
    </citation>
    <scope>NUCLEOTIDE SEQUENCE</scope>
    <source>
        <strain evidence="2">ChiHjej13B12-4958</strain>
    </source>
</reference>
<name>A0A9D2QH64_9CORY</name>
<evidence type="ECO:0000256" key="1">
    <source>
        <dbReference type="SAM" id="MobiDB-lite"/>
    </source>
</evidence>
<dbReference type="AlphaFoldDB" id="A0A9D2QH64"/>